<dbReference type="InterPro" id="IPR036034">
    <property type="entry name" value="PDZ_sf"/>
</dbReference>
<dbReference type="SUPFAM" id="SSF50156">
    <property type="entry name" value="PDZ domain-like"/>
    <property type="match status" value="1"/>
</dbReference>
<comment type="catalytic activity">
    <reaction evidence="1">
        <text>Hydrolysis of proteins in presence of ATP.</text>
        <dbReference type="EC" id="3.4.21.53"/>
    </reaction>
</comment>
<comment type="similarity">
    <text evidence="1">Belongs to the peptidase S16 family.</text>
</comment>
<dbReference type="InterPro" id="IPR027065">
    <property type="entry name" value="Lon_Prtase"/>
</dbReference>
<dbReference type="InterPro" id="IPR014721">
    <property type="entry name" value="Ribsml_uS5_D2-typ_fold_subgr"/>
</dbReference>
<evidence type="ECO:0000313" key="4">
    <source>
        <dbReference type="EMBL" id="HJA03511.1"/>
    </source>
</evidence>
<dbReference type="GO" id="GO:0004252">
    <property type="term" value="F:serine-type endopeptidase activity"/>
    <property type="evidence" value="ECO:0007669"/>
    <property type="project" value="UniProtKB-UniRule"/>
</dbReference>
<protein>
    <recommendedName>
        <fullName evidence="1">endopeptidase La</fullName>
        <ecNumber evidence="1">3.4.21.53</ecNumber>
    </recommendedName>
</protein>
<dbReference type="SMART" id="SM00228">
    <property type="entry name" value="PDZ"/>
    <property type="match status" value="1"/>
</dbReference>
<dbReference type="PROSITE" id="PS51786">
    <property type="entry name" value="LON_PROTEOLYTIC"/>
    <property type="match status" value="1"/>
</dbReference>
<dbReference type="Pfam" id="PF13180">
    <property type="entry name" value="PDZ_2"/>
    <property type="match status" value="1"/>
</dbReference>
<feature type="active site" evidence="1">
    <location>
        <position position="225"/>
    </location>
</feature>
<dbReference type="InterPro" id="IPR001478">
    <property type="entry name" value="PDZ"/>
</dbReference>
<keyword evidence="1" id="KW-0720">Serine protease</keyword>
<organism evidence="4 5">
    <name type="scientific">Candidatus Microbacterium stercoravium</name>
    <dbReference type="NCBI Taxonomy" id="2838697"/>
    <lineage>
        <taxon>Bacteria</taxon>
        <taxon>Bacillati</taxon>
        <taxon>Actinomycetota</taxon>
        <taxon>Actinomycetes</taxon>
        <taxon>Micrococcales</taxon>
        <taxon>Microbacteriaceae</taxon>
        <taxon>Microbacterium</taxon>
    </lineage>
</organism>
<evidence type="ECO:0000259" key="3">
    <source>
        <dbReference type="PROSITE" id="PS51786"/>
    </source>
</evidence>
<dbReference type="EC" id="3.4.21.53" evidence="1"/>
<comment type="caution">
    <text evidence="4">The sequence shown here is derived from an EMBL/GenBank/DDBJ whole genome shotgun (WGS) entry which is preliminary data.</text>
</comment>
<feature type="active site" evidence="1">
    <location>
        <position position="270"/>
    </location>
</feature>
<dbReference type="SUPFAM" id="SSF54211">
    <property type="entry name" value="Ribosomal protein S5 domain 2-like"/>
    <property type="match status" value="1"/>
</dbReference>
<sequence length="332" mass="34247">MSFLPTDYVLQRPGPVYNTIGTVEDAAGEDVPLIEVPDDEAHETSGSLSLTTVEVVGNREHPLSWIELASAWFDRARAIIPIDAVFPEGQTSEQRDAQNQAAMTDSQSEAEAAALRLLGYDVPADIRVVSLTEGSPSEGAVHEGDLIRAVDGEPVEDVAELRAAIAASDGGSVALTLERDGEQTDASVDPEQLDDGSWAIGALLSVSYVNPIDIAIQLNDVGGPSAGTMFALGIIDTLTPGEMTGGAHIAGTGTITAEGEVGPIGGIRQKLYGASGAGSEFFLAPAANCDEVVGHVPSGLQVVKIETLDDAVAAVEAIAEGEESDLPSCATT</sequence>
<keyword evidence="1" id="KW-0378">Hydrolase</keyword>
<dbReference type="GO" id="GO:0030163">
    <property type="term" value="P:protein catabolic process"/>
    <property type="evidence" value="ECO:0007669"/>
    <property type="project" value="InterPro"/>
</dbReference>
<dbReference type="EMBL" id="DXAM01000021">
    <property type="protein sequence ID" value="HJA03511.1"/>
    <property type="molecule type" value="Genomic_DNA"/>
</dbReference>
<name>A0A9D2KGN8_9MICO</name>
<dbReference type="GO" id="GO:0006508">
    <property type="term" value="P:proteolysis"/>
    <property type="evidence" value="ECO:0007669"/>
    <property type="project" value="UniProtKB-KW"/>
</dbReference>
<proteinExistence type="inferred from homology"/>
<evidence type="ECO:0000313" key="5">
    <source>
        <dbReference type="Proteomes" id="UP000824220"/>
    </source>
</evidence>
<keyword evidence="1" id="KW-0645">Protease</keyword>
<dbReference type="InterPro" id="IPR020568">
    <property type="entry name" value="Ribosomal_Su5_D2-typ_SF"/>
</dbReference>
<dbReference type="PANTHER" id="PTHR10046">
    <property type="entry name" value="ATP DEPENDENT LON PROTEASE FAMILY MEMBER"/>
    <property type="match status" value="1"/>
</dbReference>
<dbReference type="InterPro" id="IPR008269">
    <property type="entry name" value="Lon_proteolytic"/>
</dbReference>
<dbReference type="GO" id="GO:0005524">
    <property type="term" value="F:ATP binding"/>
    <property type="evidence" value="ECO:0007669"/>
    <property type="project" value="InterPro"/>
</dbReference>
<dbReference type="Pfam" id="PF05362">
    <property type="entry name" value="Lon_C"/>
    <property type="match status" value="1"/>
</dbReference>
<dbReference type="GO" id="GO:0004176">
    <property type="term" value="F:ATP-dependent peptidase activity"/>
    <property type="evidence" value="ECO:0007669"/>
    <property type="project" value="UniProtKB-UniRule"/>
</dbReference>
<feature type="domain" description="Lon proteolytic" evidence="3">
    <location>
        <begin position="220"/>
        <end position="318"/>
    </location>
</feature>
<reference evidence="4" key="1">
    <citation type="journal article" date="2021" name="PeerJ">
        <title>Extensive microbial diversity within the chicken gut microbiome revealed by metagenomics and culture.</title>
        <authorList>
            <person name="Gilroy R."/>
            <person name="Ravi A."/>
            <person name="Getino M."/>
            <person name="Pursley I."/>
            <person name="Horton D.L."/>
            <person name="Alikhan N.F."/>
            <person name="Baker D."/>
            <person name="Gharbi K."/>
            <person name="Hall N."/>
            <person name="Watson M."/>
            <person name="Adriaenssens E.M."/>
            <person name="Foster-Nyarko E."/>
            <person name="Jarju S."/>
            <person name="Secka A."/>
            <person name="Antonio M."/>
            <person name="Oren A."/>
            <person name="Chaudhuri R.R."/>
            <person name="La Ragione R."/>
            <person name="Hildebrand F."/>
            <person name="Pallen M.J."/>
        </authorList>
    </citation>
    <scope>NUCLEOTIDE SEQUENCE</scope>
    <source>
        <strain evidence="4">ChiHjej8B7-3636</strain>
    </source>
</reference>
<dbReference type="PROSITE" id="PS50106">
    <property type="entry name" value="PDZ"/>
    <property type="match status" value="1"/>
</dbReference>
<dbReference type="Gene3D" id="2.30.42.10">
    <property type="match status" value="1"/>
</dbReference>
<accession>A0A9D2KGN8</accession>
<evidence type="ECO:0000256" key="1">
    <source>
        <dbReference type="PROSITE-ProRule" id="PRU01122"/>
    </source>
</evidence>
<dbReference type="Proteomes" id="UP000824220">
    <property type="component" value="Unassembled WGS sequence"/>
</dbReference>
<dbReference type="AlphaFoldDB" id="A0A9D2KGN8"/>
<evidence type="ECO:0000259" key="2">
    <source>
        <dbReference type="PROSITE" id="PS50106"/>
    </source>
</evidence>
<dbReference type="Gene3D" id="3.30.230.10">
    <property type="match status" value="1"/>
</dbReference>
<feature type="domain" description="PDZ" evidence="2">
    <location>
        <begin position="102"/>
        <end position="163"/>
    </location>
</feature>
<gene>
    <name evidence="4" type="ORF">H9800_01440</name>
</gene>
<reference evidence="4" key="2">
    <citation type="submission" date="2021-04" db="EMBL/GenBank/DDBJ databases">
        <authorList>
            <person name="Gilroy R."/>
        </authorList>
    </citation>
    <scope>NUCLEOTIDE SEQUENCE</scope>
    <source>
        <strain evidence="4">ChiHjej8B7-3636</strain>
    </source>
</reference>